<evidence type="ECO:0000259" key="6">
    <source>
        <dbReference type="PROSITE" id="PS51935"/>
    </source>
</evidence>
<dbReference type="PANTHER" id="PTHR47359">
    <property type="entry name" value="PEPTIDOGLYCAN DL-ENDOPEPTIDASE CWLO"/>
    <property type="match status" value="1"/>
</dbReference>
<dbReference type="InterPro" id="IPR038765">
    <property type="entry name" value="Papain-like_cys_pep_sf"/>
</dbReference>
<evidence type="ECO:0000256" key="4">
    <source>
        <dbReference type="ARBA" id="ARBA00022807"/>
    </source>
</evidence>
<name>H8GCZ9_9PSEU</name>
<keyword evidence="4" id="KW-0788">Thiol protease</keyword>
<dbReference type="HOGENOM" id="CLU_1380771_0_0_11"/>
<reference evidence="7 8" key="1">
    <citation type="journal article" date="2012" name="Stand. Genomic Sci.">
        <title>Genome sequence of the soil bacterium Saccharomonospora azurea type strain (NA-128(T)).</title>
        <authorList>
            <person name="Klenk H.P."/>
            <person name="Held B."/>
            <person name="Lucas S."/>
            <person name="Lapidus A."/>
            <person name="Copeland A."/>
            <person name="Hammon N."/>
            <person name="Pitluck S."/>
            <person name="Goodwin L.A."/>
            <person name="Han C."/>
            <person name="Tapia R."/>
            <person name="Brambilla E.M."/>
            <person name="Potter G."/>
            <person name="Land M."/>
            <person name="Ivanova N."/>
            <person name="Rohde M."/>
            <person name="Goker M."/>
            <person name="Detter J.C."/>
            <person name="Kyrpides N.C."/>
            <person name="Woyke T."/>
        </authorList>
    </citation>
    <scope>NUCLEOTIDE SEQUENCE [LARGE SCALE GENOMIC DNA]</scope>
    <source>
        <strain evidence="7 8">NA-128</strain>
    </source>
</reference>
<dbReference type="GO" id="GO:0008234">
    <property type="term" value="F:cysteine-type peptidase activity"/>
    <property type="evidence" value="ECO:0007669"/>
    <property type="project" value="UniProtKB-KW"/>
</dbReference>
<sequence length="207" mass="22365">EERLASVEEDKRRVETRLAHAREVAGGLHAQRDRYEEWRDRQKQAQAQAPAASAPSGASSSAAGSGAAGATVETVVSRALSQVGVPYAWGGGNADGPTFGIRDGGIADSHGDYRKIGFDCSGLMIYAFAPVTALPHYSGYQYHAGRKVPVSQMRRGDMLFWGPDHIHHVALYLGDGQMVEAPYSGGYVRVTPVRYDGLMPYVTRLVE</sequence>
<dbReference type="Proteomes" id="UP000004705">
    <property type="component" value="Chromosome"/>
</dbReference>
<gene>
    <name evidence="7" type="ORF">SacazDRAFT_00888</name>
</gene>
<feature type="non-terminal residue" evidence="7">
    <location>
        <position position="1"/>
    </location>
</feature>
<evidence type="ECO:0000256" key="3">
    <source>
        <dbReference type="ARBA" id="ARBA00022801"/>
    </source>
</evidence>
<evidence type="ECO:0000256" key="5">
    <source>
        <dbReference type="SAM" id="MobiDB-lite"/>
    </source>
</evidence>
<dbReference type="RefSeq" id="WP_005439022.1">
    <property type="nucleotide sequence ID" value="NZ_CM001466.1"/>
</dbReference>
<comment type="similarity">
    <text evidence="1">Belongs to the peptidase C40 family.</text>
</comment>
<dbReference type="InterPro" id="IPR051794">
    <property type="entry name" value="PG_Endopeptidase_C40"/>
</dbReference>
<proteinExistence type="inferred from homology"/>
<evidence type="ECO:0000313" key="7">
    <source>
        <dbReference type="EMBL" id="EHY87835.1"/>
    </source>
</evidence>
<dbReference type="SUPFAM" id="SSF54001">
    <property type="entry name" value="Cysteine proteinases"/>
    <property type="match status" value="1"/>
</dbReference>
<feature type="domain" description="NlpC/P60" evidence="6">
    <location>
        <begin position="69"/>
        <end position="207"/>
    </location>
</feature>
<keyword evidence="3 7" id="KW-0378">Hydrolase</keyword>
<dbReference type="Gene3D" id="3.90.1720.10">
    <property type="entry name" value="endopeptidase domain like (from Nostoc punctiforme)"/>
    <property type="match status" value="1"/>
</dbReference>
<organism evidence="7 8">
    <name type="scientific">Saccharomonospora azurea NA-128</name>
    <dbReference type="NCBI Taxonomy" id="882081"/>
    <lineage>
        <taxon>Bacteria</taxon>
        <taxon>Bacillati</taxon>
        <taxon>Actinomycetota</taxon>
        <taxon>Actinomycetes</taxon>
        <taxon>Pseudonocardiales</taxon>
        <taxon>Pseudonocardiaceae</taxon>
        <taxon>Saccharomonospora</taxon>
    </lineage>
</organism>
<feature type="compositionally biased region" description="Low complexity" evidence="5">
    <location>
        <begin position="44"/>
        <end position="65"/>
    </location>
</feature>
<feature type="region of interest" description="Disordered" evidence="5">
    <location>
        <begin position="20"/>
        <end position="65"/>
    </location>
</feature>
<dbReference type="EMBL" id="CM001466">
    <property type="protein sequence ID" value="EHY87835.1"/>
    <property type="molecule type" value="Genomic_DNA"/>
</dbReference>
<accession>H8GCZ9</accession>
<evidence type="ECO:0000256" key="2">
    <source>
        <dbReference type="ARBA" id="ARBA00022670"/>
    </source>
</evidence>
<dbReference type="AlphaFoldDB" id="H8GCZ9"/>
<keyword evidence="8" id="KW-1185">Reference proteome</keyword>
<dbReference type="PROSITE" id="PS51935">
    <property type="entry name" value="NLPC_P60"/>
    <property type="match status" value="1"/>
</dbReference>
<dbReference type="GO" id="GO:0006508">
    <property type="term" value="P:proteolysis"/>
    <property type="evidence" value="ECO:0007669"/>
    <property type="project" value="UniProtKB-KW"/>
</dbReference>
<evidence type="ECO:0000313" key="8">
    <source>
        <dbReference type="Proteomes" id="UP000004705"/>
    </source>
</evidence>
<keyword evidence="2" id="KW-0645">Protease</keyword>
<feature type="compositionally biased region" description="Basic and acidic residues" evidence="5">
    <location>
        <begin position="30"/>
        <end position="43"/>
    </location>
</feature>
<dbReference type="Pfam" id="PF00877">
    <property type="entry name" value="NLPC_P60"/>
    <property type="match status" value="1"/>
</dbReference>
<evidence type="ECO:0000256" key="1">
    <source>
        <dbReference type="ARBA" id="ARBA00007074"/>
    </source>
</evidence>
<protein>
    <submittedName>
        <fullName evidence="7">Cell wall-associated hydrolase, invasion-associated protein</fullName>
    </submittedName>
</protein>
<dbReference type="PANTHER" id="PTHR47359:SF3">
    <property type="entry name" value="NLP_P60 DOMAIN-CONTAINING PROTEIN-RELATED"/>
    <property type="match status" value="1"/>
</dbReference>
<dbReference type="InterPro" id="IPR000064">
    <property type="entry name" value="NLP_P60_dom"/>
</dbReference>